<evidence type="ECO:0000256" key="1">
    <source>
        <dbReference type="ARBA" id="ARBA00022679"/>
    </source>
</evidence>
<dbReference type="AlphaFoldDB" id="A0A1F7HI84"/>
<dbReference type="GO" id="GO:0003977">
    <property type="term" value="F:UDP-N-acetylglucosamine diphosphorylase activity"/>
    <property type="evidence" value="ECO:0007669"/>
    <property type="project" value="UniProtKB-EC"/>
</dbReference>
<keyword evidence="1" id="KW-0808">Transferase</keyword>
<dbReference type="EMBL" id="MFZV01000037">
    <property type="protein sequence ID" value="OGK30938.1"/>
    <property type="molecule type" value="Genomic_DNA"/>
</dbReference>
<name>A0A1F7HI84_9BACT</name>
<comment type="caution">
    <text evidence="8">The sequence shown here is derived from an EMBL/GenBank/DDBJ whole genome shotgun (WGS) entry which is preliminary data.</text>
</comment>
<organism evidence="8 9">
    <name type="scientific">Candidatus Roizmanbacteria bacterium RIFCSPHIGHO2_12_FULL_33_9</name>
    <dbReference type="NCBI Taxonomy" id="1802045"/>
    <lineage>
        <taxon>Bacteria</taxon>
        <taxon>Candidatus Roizmaniibacteriota</taxon>
    </lineage>
</organism>
<feature type="domain" description="Nucleotidyl transferase" evidence="7">
    <location>
        <begin position="7"/>
        <end position="220"/>
    </location>
</feature>
<comment type="function">
    <text evidence="6">Catalyzes the last two sequential reactions in the de novo biosynthetic pathway for UDP-N-acetylglucosamine (UDP-GlcNAc). The C-terminal domain catalyzes the transfer of acetyl group from acetyl coenzyme A to glucosamine-1-phosphate (GlcN-1-P) to produce N-acetylglucosamine-1-phosphate (GlcNAc-1-P), which is converted into UDP-GlcNAc by the transfer of uridine 5-monophosphate (from uridine 5-triphosphate), a reaction catalyzed by the N-terminal domain.</text>
</comment>
<proteinExistence type="predicted"/>
<comment type="catalytic activity">
    <reaction evidence="5">
        <text>N-acetyl-alpha-D-glucosamine 1-phosphate + UTP + H(+) = UDP-N-acetyl-alpha-D-glucosamine + diphosphate</text>
        <dbReference type="Rhea" id="RHEA:13509"/>
        <dbReference type="ChEBI" id="CHEBI:15378"/>
        <dbReference type="ChEBI" id="CHEBI:33019"/>
        <dbReference type="ChEBI" id="CHEBI:46398"/>
        <dbReference type="ChEBI" id="CHEBI:57705"/>
        <dbReference type="ChEBI" id="CHEBI:57776"/>
        <dbReference type="EC" id="2.7.7.23"/>
    </reaction>
</comment>
<dbReference type="InterPro" id="IPR029044">
    <property type="entry name" value="Nucleotide-diphossugar_trans"/>
</dbReference>
<sequence>MSYKITGIILAGGKGTRINSNGSNKVAYLFLGKPIILYGVELFEKLCDEIVVIVGAFAQSVKDIIDGKRNIKYVYQKKRLGTGHAVKLALIELKKDPPSLVLIGMGDHMMFYKHETIKKLIKQHKGQKSVVSFISTKYHDPDALAWGRVERDKSGNVLDIVEQKDASAKQLKIKELNSAFYCFDYNFLKDNINKIKKSEVTGEYYLPDLIKIAIANKQKIHAMLVHFREIGVGINRQDELEYSQKLYKKVR</sequence>
<accession>A0A1F7HI84</accession>
<comment type="catalytic activity">
    <reaction evidence="4">
        <text>alpha-D-glucosamine 1-phosphate + acetyl-CoA = N-acetyl-alpha-D-glucosamine 1-phosphate + CoA + H(+)</text>
        <dbReference type="Rhea" id="RHEA:13725"/>
        <dbReference type="ChEBI" id="CHEBI:15378"/>
        <dbReference type="ChEBI" id="CHEBI:57287"/>
        <dbReference type="ChEBI" id="CHEBI:57288"/>
        <dbReference type="ChEBI" id="CHEBI:57776"/>
        <dbReference type="ChEBI" id="CHEBI:58516"/>
        <dbReference type="EC" id="2.3.1.157"/>
    </reaction>
</comment>
<keyword evidence="3" id="KW-0012">Acyltransferase</keyword>
<gene>
    <name evidence="8" type="ORF">A3F29_00615</name>
</gene>
<reference evidence="8 9" key="1">
    <citation type="journal article" date="2016" name="Nat. Commun.">
        <title>Thousands of microbial genomes shed light on interconnected biogeochemical processes in an aquifer system.</title>
        <authorList>
            <person name="Anantharaman K."/>
            <person name="Brown C.T."/>
            <person name="Hug L.A."/>
            <person name="Sharon I."/>
            <person name="Castelle C.J."/>
            <person name="Probst A.J."/>
            <person name="Thomas B.C."/>
            <person name="Singh A."/>
            <person name="Wilkins M.J."/>
            <person name="Karaoz U."/>
            <person name="Brodie E.L."/>
            <person name="Williams K.H."/>
            <person name="Hubbard S.S."/>
            <person name="Banfield J.F."/>
        </authorList>
    </citation>
    <scope>NUCLEOTIDE SEQUENCE [LARGE SCALE GENOMIC DNA]</scope>
</reference>
<dbReference type="InterPro" id="IPR050065">
    <property type="entry name" value="GlmU-like"/>
</dbReference>
<evidence type="ECO:0000313" key="9">
    <source>
        <dbReference type="Proteomes" id="UP000177199"/>
    </source>
</evidence>
<dbReference type="InterPro" id="IPR005835">
    <property type="entry name" value="NTP_transferase_dom"/>
</dbReference>
<dbReference type="PANTHER" id="PTHR43584:SF3">
    <property type="entry name" value="BIFUNCTIONAL PROTEIN GLMU"/>
    <property type="match status" value="1"/>
</dbReference>
<keyword evidence="2" id="KW-0548">Nucleotidyltransferase</keyword>
<dbReference type="GO" id="GO:0019134">
    <property type="term" value="F:glucosamine-1-phosphate N-acetyltransferase activity"/>
    <property type="evidence" value="ECO:0007669"/>
    <property type="project" value="UniProtKB-EC"/>
</dbReference>
<evidence type="ECO:0000256" key="6">
    <source>
        <dbReference type="ARBA" id="ARBA00049628"/>
    </source>
</evidence>
<dbReference type="PANTHER" id="PTHR43584">
    <property type="entry name" value="NUCLEOTIDYL TRANSFERASE"/>
    <property type="match status" value="1"/>
</dbReference>
<dbReference type="Pfam" id="PF00483">
    <property type="entry name" value="NTP_transferase"/>
    <property type="match status" value="1"/>
</dbReference>
<dbReference type="Gene3D" id="3.90.550.10">
    <property type="entry name" value="Spore Coat Polysaccharide Biosynthesis Protein SpsA, Chain A"/>
    <property type="match status" value="1"/>
</dbReference>
<evidence type="ECO:0000256" key="4">
    <source>
        <dbReference type="ARBA" id="ARBA00048247"/>
    </source>
</evidence>
<dbReference type="SUPFAM" id="SSF53448">
    <property type="entry name" value="Nucleotide-diphospho-sugar transferases"/>
    <property type="match status" value="1"/>
</dbReference>
<dbReference type="Proteomes" id="UP000177199">
    <property type="component" value="Unassembled WGS sequence"/>
</dbReference>
<evidence type="ECO:0000259" key="7">
    <source>
        <dbReference type="Pfam" id="PF00483"/>
    </source>
</evidence>
<evidence type="ECO:0000256" key="5">
    <source>
        <dbReference type="ARBA" id="ARBA00048493"/>
    </source>
</evidence>
<protein>
    <recommendedName>
        <fullName evidence="7">Nucleotidyl transferase domain-containing protein</fullName>
    </recommendedName>
</protein>
<evidence type="ECO:0000313" key="8">
    <source>
        <dbReference type="EMBL" id="OGK30938.1"/>
    </source>
</evidence>
<evidence type="ECO:0000256" key="3">
    <source>
        <dbReference type="ARBA" id="ARBA00023315"/>
    </source>
</evidence>
<evidence type="ECO:0000256" key="2">
    <source>
        <dbReference type="ARBA" id="ARBA00022695"/>
    </source>
</evidence>